<sequence>MATVQVQGGGAESAHRAFGTAGHVQRPAWGGRRTDGMEGQHATGKRVQVSGVHESTPETTAGGSLKANGGEWRPWRAPSFD</sequence>
<accession>A0A9P6XMK3</accession>
<evidence type="ECO:0000313" key="2">
    <source>
        <dbReference type="EMBL" id="KAG1526704.1"/>
    </source>
</evidence>
<evidence type="ECO:0000313" key="3">
    <source>
        <dbReference type="Proteomes" id="UP000717996"/>
    </source>
</evidence>
<comment type="caution">
    <text evidence="2">The sequence shown here is derived from an EMBL/GenBank/DDBJ whole genome shotgun (WGS) entry which is preliminary data.</text>
</comment>
<proteinExistence type="predicted"/>
<dbReference type="AlphaFoldDB" id="A0A9P6XMK3"/>
<name>A0A9P6XMK3_RHIOR</name>
<gene>
    <name evidence="2" type="ORF">G6F51_014321</name>
</gene>
<feature type="region of interest" description="Disordered" evidence="1">
    <location>
        <begin position="1"/>
        <end position="81"/>
    </location>
</feature>
<dbReference type="EMBL" id="JAANIT010009313">
    <property type="protein sequence ID" value="KAG1526704.1"/>
    <property type="molecule type" value="Genomic_DNA"/>
</dbReference>
<reference evidence="2" key="1">
    <citation type="journal article" date="2020" name="Microb. Genom.">
        <title>Genetic diversity of clinical and environmental Mucorales isolates obtained from an investigation of mucormycosis cases among solid organ transplant recipients.</title>
        <authorList>
            <person name="Nguyen M.H."/>
            <person name="Kaul D."/>
            <person name="Muto C."/>
            <person name="Cheng S.J."/>
            <person name="Richter R.A."/>
            <person name="Bruno V.M."/>
            <person name="Liu G."/>
            <person name="Beyhan S."/>
            <person name="Sundermann A.J."/>
            <person name="Mounaud S."/>
            <person name="Pasculle A.W."/>
            <person name="Nierman W.C."/>
            <person name="Driscoll E."/>
            <person name="Cumbie R."/>
            <person name="Clancy C.J."/>
            <person name="Dupont C.L."/>
        </authorList>
    </citation>
    <scope>NUCLEOTIDE SEQUENCE</scope>
    <source>
        <strain evidence="2">GL16</strain>
    </source>
</reference>
<protein>
    <submittedName>
        <fullName evidence="2">Uncharacterized protein</fullName>
    </submittedName>
</protein>
<evidence type="ECO:0000256" key="1">
    <source>
        <dbReference type="SAM" id="MobiDB-lite"/>
    </source>
</evidence>
<dbReference type="Proteomes" id="UP000717996">
    <property type="component" value="Unassembled WGS sequence"/>
</dbReference>
<organism evidence="2 3">
    <name type="scientific">Rhizopus oryzae</name>
    <name type="common">Mucormycosis agent</name>
    <name type="synonym">Rhizopus arrhizus var. delemar</name>
    <dbReference type="NCBI Taxonomy" id="64495"/>
    <lineage>
        <taxon>Eukaryota</taxon>
        <taxon>Fungi</taxon>
        <taxon>Fungi incertae sedis</taxon>
        <taxon>Mucoromycota</taxon>
        <taxon>Mucoromycotina</taxon>
        <taxon>Mucoromycetes</taxon>
        <taxon>Mucorales</taxon>
        <taxon>Mucorineae</taxon>
        <taxon>Rhizopodaceae</taxon>
        <taxon>Rhizopus</taxon>
    </lineage>
</organism>